<evidence type="ECO:0000313" key="2">
    <source>
        <dbReference type="EMBL" id="KMM38459.1"/>
    </source>
</evidence>
<dbReference type="InterPro" id="IPR018728">
    <property type="entry name" value="DUF2268"/>
</dbReference>
<keyword evidence="3" id="KW-1185">Reference proteome</keyword>
<dbReference type="RefSeq" id="WP_048309572.1">
    <property type="nucleotide sequence ID" value="NZ_CP119526.1"/>
</dbReference>
<dbReference type="Pfam" id="PF10026">
    <property type="entry name" value="DUF2268"/>
    <property type="match status" value="1"/>
</dbReference>
<reference evidence="2" key="1">
    <citation type="submission" date="2015-06" db="EMBL/GenBank/DDBJ databases">
        <authorList>
            <person name="Liu B."/>
            <person name="Wang J."/>
            <person name="Zhu Y."/>
            <person name="Liu G."/>
            <person name="Chen Q."/>
            <person name="Zheng C."/>
            <person name="Che J."/>
            <person name="Ge C."/>
            <person name="Shi H."/>
            <person name="Pan Z."/>
            <person name="Liu X."/>
        </authorList>
    </citation>
    <scope>NUCLEOTIDE SEQUENCE [LARGE SCALE GENOMIC DNA]</scope>
    <source>
        <strain evidence="2">DSM 16346</strain>
    </source>
</reference>
<dbReference type="EMBL" id="LELK01000001">
    <property type="protein sequence ID" value="KMM38459.1"/>
    <property type="molecule type" value="Genomic_DNA"/>
</dbReference>
<proteinExistence type="predicted"/>
<sequence>MNSFIKMLFTFIVALVVITGCSNEEDKIPSQSTIEFEKNGQGFKVIPLYEEFLDYADEATEDSSKNNKGEFYSKVTQPFLNSASEENAILSGGLDYSQYFYPTGNAQALKENTNELLMQQNEINNIIKESLVKAATKLPGGEKTIFVRPIDPQVSIIKQMNGVAAITLSKDAIVIMLDPSFEKEMLKYVIAHEYHHSVFFEDSENDYSLLNGIIFEGKAESFASRLYPDVSVPWSEPMSSEEEKVVLEEVKSNVDSRSTDIYSQFQNGNVNKDIPRWSNYKIGFKITESYITNHPELSIRDWTVKSGEEIVHGSHFSEILRN</sequence>
<dbReference type="Proteomes" id="UP000035996">
    <property type="component" value="Unassembled WGS sequence"/>
</dbReference>
<evidence type="ECO:0000313" key="3">
    <source>
        <dbReference type="Proteomes" id="UP000035996"/>
    </source>
</evidence>
<dbReference type="OrthoDB" id="1437293at2"/>
<dbReference type="AlphaFoldDB" id="A0A0J6D2D3"/>
<gene>
    <name evidence="2" type="ORF">AB986_03950</name>
</gene>
<comment type="caution">
    <text evidence="2">The sequence shown here is derived from an EMBL/GenBank/DDBJ whole genome shotgun (WGS) entry which is preliminary data.</text>
</comment>
<accession>A0A0J6D2D3</accession>
<evidence type="ECO:0000259" key="1">
    <source>
        <dbReference type="Pfam" id="PF10026"/>
    </source>
</evidence>
<dbReference type="STRING" id="157733.AB986_03950"/>
<feature type="domain" description="DUF2268" evidence="1">
    <location>
        <begin position="124"/>
        <end position="311"/>
    </location>
</feature>
<organism evidence="2 3">
    <name type="scientific">Guptibacillus hwajinpoensis</name>
    <dbReference type="NCBI Taxonomy" id="208199"/>
    <lineage>
        <taxon>Bacteria</taxon>
        <taxon>Bacillati</taxon>
        <taxon>Bacillota</taxon>
        <taxon>Bacilli</taxon>
        <taxon>Bacillales</taxon>
        <taxon>Guptibacillaceae</taxon>
        <taxon>Guptibacillus</taxon>
    </lineage>
</organism>
<name>A0A0J6D2D3_9BACL</name>
<protein>
    <recommendedName>
        <fullName evidence="1">DUF2268 domain-containing protein</fullName>
    </recommendedName>
</protein>
<dbReference type="PROSITE" id="PS51257">
    <property type="entry name" value="PROKAR_LIPOPROTEIN"/>
    <property type="match status" value="1"/>
</dbReference>